<evidence type="ECO:0000313" key="4">
    <source>
        <dbReference type="Proteomes" id="UP001306950"/>
    </source>
</evidence>
<reference evidence="2 4" key="1">
    <citation type="submission" date="2024-02" db="EMBL/GenBank/DDBJ databases">
        <title>A nitrogen-fixing paenibacillus bacterium.</title>
        <authorList>
            <person name="Zhang W.L."/>
            <person name="Chen S.F."/>
        </authorList>
    </citation>
    <scope>NUCLEOTIDE SEQUENCE [LARGE SCALE GENOMIC DNA]</scope>
    <source>
        <strain evidence="2 4">M1</strain>
    </source>
</reference>
<evidence type="ECO:0008006" key="5">
    <source>
        <dbReference type="Google" id="ProtNLM"/>
    </source>
</evidence>
<dbReference type="Proteomes" id="UP001306950">
    <property type="component" value="Unassembled WGS sequence"/>
</dbReference>
<accession>A0ABU7VXX9</accession>
<dbReference type="RefSeq" id="WP_331848523.1">
    <property type="nucleotide sequence ID" value="NZ_JAZHPZ010000014.1"/>
</dbReference>
<feature type="compositionally biased region" description="Polar residues" evidence="1">
    <location>
        <begin position="57"/>
        <end position="70"/>
    </location>
</feature>
<keyword evidence="4" id="KW-1185">Reference proteome</keyword>
<dbReference type="EMBL" id="JAZHPZ010000014">
    <property type="protein sequence ID" value="MEF2968340.1"/>
    <property type="molecule type" value="Genomic_DNA"/>
</dbReference>
<name>A0ABU7VXX9_9BACL</name>
<evidence type="ECO:0000256" key="1">
    <source>
        <dbReference type="SAM" id="MobiDB-lite"/>
    </source>
</evidence>
<proteinExistence type="predicted"/>
<evidence type="ECO:0000313" key="2">
    <source>
        <dbReference type="EMBL" id="MEF2968340.1"/>
    </source>
</evidence>
<organism evidence="2 4">
    <name type="scientific">Paenibacillus haidiansis</name>
    <dbReference type="NCBI Taxonomy" id="1574488"/>
    <lineage>
        <taxon>Bacteria</taxon>
        <taxon>Bacillati</taxon>
        <taxon>Bacillota</taxon>
        <taxon>Bacilli</taxon>
        <taxon>Bacillales</taxon>
        <taxon>Paenibacillaceae</taxon>
        <taxon>Paenibacillus</taxon>
    </lineage>
</organism>
<gene>
    <name evidence="2" type="ORF">V3851_21125</name>
    <name evidence="3" type="ORF">V3851_23805</name>
</gene>
<dbReference type="EMBL" id="JAZHPZ010000019">
    <property type="protein sequence ID" value="MEF2968825.1"/>
    <property type="molecule type" value="Genomic_DNA"/>
</dbReference>
<protein>
    <recommendedName>
        <fullName evidence="5">Clr5 domain-containing protein</fullName>
    </recommendedName>
</protein>
<sequence>MSEFHYPIRSREAESRAIGAGAVDEYLLTPEELKHFNSNLPEPDRIQSKASKPFSLQRKTSSPPSLQQPEPASGVKRRSKYEHVTKDIVLKEFKKGMTITQIEEKYGMSKNFLYGRLRSWGIRSPKSPQFSKAENNKATPAISDDRRPLDIRIDNITVEVVMELRRAMGKFSPLASAHEGYAVLKEEVDEAWEAIKANDLIKARMEMTQVAAMAIRFLHDLPQQNNPSEEENENEQRN</sequence>
<comment type="caution">
    <text evidence="2">The sequence shown here is derived from an EMBL/GenBank/DDBJ whole genome shotgun (WGS) entry which is preliminary data.</text>
</comment>
<feature type="region of interest" description="Disordered" evidence="1">
    <location>
        <begin position="37"/>
        <end position="79"/>
    </location>
</feature>
<evidence type="ECO:0000313" key="3">
    <source>
        <dbReference type="EMBL" id="MEF2968825.1"/>
    </source>
</evidence>